<comment type="caution">
    <text evidence="2">The sequence shown here is derived from an EMBL/GenBank/DDBJ whole genome shotgun (WGS) entry which is preliminary data.</text>
</comment>
<feature type="transmembrane region" description="Helical" evidence="1">
    <location>
        <begin position="44"/>
        <end position="70"/>
    </location>
</feature>
<keyword evidence="1" id="KW-0812">Transmembrane</keyword>
<proteinExistence type="predicted"/>
<dbReference type="Proteomes" id="UP000663873">
    <property type="component" value="Unassembled WGS sequence"/>
</dbReference>
<reference evidence="2" key="1">
    <citation type="submission" date="2021-02" db="EMBL/GenBank/DDBJ databases">
        <authorList>
            <person name="Nowell W R."/>
        </authorList>
    </citation>
    <scope>NUCLEOTIDE SEQUENCE</scope>
</reference>
<accession>A0A820NUS8</accession>
<evidence type="ECO:0000256" key="1">
    <source>
        <dbReference type="SAM" id="Phobius"/>
    </source>
</evidence>
<keyword evidence="1" id="KW-1133">Transmembrane helix</keyword>
<evidence type="ECO:0000313" key="2">
    <source>
        <dbReference type="EMBL" id="CAF4397798.1"/>
    </source>
</evidence>
<dbReference type="EMBL" id="CAJOBP010003277">
    <property type="protein sequence ID" value="CAF4397798.1"/>
    <property type="molecule type" value="Genomic_DNA"/>
</dbReference>
<protein>
    <submittedName>
        <fullName evidence="2">Uncharacterized protein</fullName>
    </submittedName>
</protein>
<gene>
    <name evidence="2" type="ORF">UJA718_LOCUS18884</name>
</gene>
<dbReference type="AlphaFoldDB" id="A0A820NUS8"/>
<keyword evidence="3" id="KW-1185">Reference proteome</keyword>
<sequence length="84" mass="9441">MINQIGEIYPCYVHKKLLDDATKDRAKINLKYTFQWTKSSKTILIIWLPIGSASIVIGIVSVLIAGFFVLQTTINSIYGTLTHI</sequence>
<organism evidence="2 3">
    <name type="scientific">Rotaria socialis</name>
    <dbReference type="NCBI Taxonomy" id="392032"/>
    <lineage>
        <taxon>Eukaryota</taxon>
        <taxon>Metazoa</taxon>
        <taxon>Spiralia</taxon>
        <taxon>Gnathifera</taxon>
        <taxon>Rotifera</taxon>
        <taxon>Eurotatoria</taxon>
        <taxon>Bdelloidea</taxon>
        <taxon>Philodinida</taxon>
        <taxon>Philodinidae</taxon>
        <taxon>Rotaria</taxon>
    </lineage>
</organism>
<evidence type="ECO:0000313" key="3">
    <source>
        <dbReference type="Proteomes" id="UP000663873"/>
    </source>
</evidence>
<name>A0A820NUS8_9BILA</name>
<keyword evidence="1" id="KW-0472">Membrane</keyword>